<keyword evidence="6 7" id="KW-0472">Membrane</keyword>
<dbReference type="PANTHER" id="PTHR24223">
    <property type="entry name" value="ATP-BINDING CASSETTE SUB-FAMILY C"/>
    <property type="match status" value="1"/>
</dbReference>
<name>A0A0L8I3J4_OCTBM</name>
<gene>
    <name evidence="9" type="ORF">OCBIM_22036631mg</name>
</gene>
<dbReference type="GO" id="GO:0005524">
    <property type="term" value="F:ATP binding"/>
    <property type="evidence" value="ECO:0007669"/>
    <property type="project" value="UniProtKB-KW"/>
</dbReference>
<evidence type="ECO:0000256" key="5">
    <source>
        <dbReference type="ARBA" id="ARBA00022989"/>
    </source>
</evidence>
<organism evidence="9">
    <name type="scientific">Octopus bimaculoides</name>
    <name type="common">California two-spotted octopus</name>
    <dbReference type="NCBI Taxonomy" id="37653"/>
    <lineage>
        <taxon>Eukaryota</taxon>
        <taxon>Metazoa</taxon>
        <taxon>Spiralia</taxon>
        <taxon>Lophotrochozoa</taxon>
        <taxon>Mollusca</taxon>
        <taxon>Cephalopoda</taxon>
        <taxon>Coleoidea</taxon>
        <taxon>Octopodiformes</taxon>
        <taxon>Octopoda</taxon>
        <taxon>Incirrata</taxon>
        <taxon>Octopodidae</taxon>
        <taxon>Octopus</taxon>
    </lineage>
</organism>
<proteinExistence type="predicted"/>
<evidence type="ECO:0000256" key="2">
    <source>
        <dbReference type="ARBA" id="ARBA00022692"/>
    </source>
</evidence>
<dbReference type="GO" id="GO:0140359">
    <property type="term" value="F:ABC-type transporter activity"/>
    <property type="evidence" value="ECO:0007669"/>
    <property type="project" value="InterPro"/>
</dbReference>
<keyword evidence="4" id="KW-0067">ATP-binding</keyword>
<dbReference type="GO" id="GO:0016020">
    <property type="term" value="C:membrane"/>
    <property type="evidence" value="ECO:0007669"/>
    <property type="project" value="InterPro"/>
</dbReference>
<dbReference type="SUPFAM" id="SSF90123">
    <property type="entry name" value="ABC transporter transmembrane region"/>
    <property type="match status" value="1"/>
</dbReference>
<evidence type="ECO:0000256" key="3">
    <source>
        <dbReference type="ARBA" id="ARBA00022741"/>
    </source>
</evidence>
<evidence type="ECO:0000313" key="9">
    <source>
        <dbReference type="EMBL" id="KOF96026.1"/>
    </source>
</evidence>
<evidence type="ECO:0000259" key="8">
    <source>
        <dbReference type="PROSITE" id="PS50929"/>
    </source>
</evidence>
<evidence type="ECO:0000256" key="4">
    <source>
        <dbReference type="ARBA" id="ARBA00022840"/>
    </source>
</evidence>
<feature type="transmembrane region" description="Helical" evidence="7">
    <location>
        <begin position="67"/>
        <end position="100"/>
    </location>
</feature>
<dbReference type="Pfam" id="PF00664">
    <property type="entry name" value="ABC_membrane"/>
    <property type="match status" value="1"/>
</dbReference>
<accession>A0A0L8I3J4</accession>
<keyword evidence="2 7" id="KW-0812">Transmembrane</keyword>
<sequence length="131" mass="14691">MSMIAALLTAYSGMHASCGVFDKLLENILHLPLSAFDAIPVGRIINRFSFDMDDVDNVIPFTIRSLLNTIITGAFTFLILSINTPLVISIVPIVGILFIYVKVTTYLYYILIKTVFLKDCAYMYIQVPMKT</sequence>
<protein>
    <recommendedName>
        <fullName evidence="8">ABC transmembrane type-1 domain-containing protein</fullName>
    </recommendedName>
</protein>
<dbReference type="InterPro" id="IPR050173">
    <property type="entry name" value="ABC_transporter_C-like"/>
</dbReference>
<keyword evidence="5 7" id="KW-1133">Transmembrane helix</keyword>
<feature type="domain" description="ABC transmembrane type-1" evidence="8">
    <location>
        <begin position="1"/>
        <end position="101"/>
    </location>
</feature>
<dbReference type="InterPro" id="IPR011527">
    <property type="entry name" value="ABC1_TM_dom"/>
</dbReference>
<dbReference type="STRING" id="37653.A0A0L8I3J4"/>
<evidence type="ECO:0000256" key="6">
    <source>
        <dbReference type="ARBA" id="ARBA00023136"/>
    </source>
</evidence>
<keyword evidence="3" id="KW-0547">Nucleotide-binding</keyword>
<evidence type="ECO:0000256" key="1">
    <source>
        <dbReference type="ARBA" id="ARBA00022448"/>
    </source>
</evidence>
<dbReference type="InterPro" id="IPR036640">
    <property type="entry name" value="ABC1_TM_sf"/>
</dbReference>
<evidence type="ECO:0000256" key="7">
    <source>
        <dbReference type="SAM" id="Phobius"/>
    </source>
</evidence>
<dbReference type="Gene3D" id="1.20.1560.10">
    <property type="entry name" value="ABC transporter type 1, transmembrane domain"/>
    <property type="match status" value="1"/>
</dbReference>
<dbReference type="EMBL" id="KQ416651">
    <property type="protein sequence ID" value="KOF96026.1"/>
    <property type="molecule type" value="Genomic_DNA"/>
</dbReference>
<reference evidence="9" key="1">
    <citation type="submission" date="2015-07" db="EMBL/GenBank/DDBJ databases">
        <title>MeaNS - Measles Nucleotide Surveillance Program.</title>
        <authorList>
            <person name="Tran T."/>
            <person name="Druce J."/>
        </authorList>
    </citation>
    <scope>NUCLEOTIDE SEQUENCE</scope>
    <source>
        <strain evidence="9">UCB-OBI-ISO-001</strain>
        <tissue evidence="9">Gonad</tissue>
    </source>
</reference>
<dbReference type="PROSITE" id="PS50929">
    <property type="entry name" value="ABC_TM1F"/>
    <property type="match status" value="1"/>
</dbReference>
<keyword evidence="1" id="KW-0813">Transport</keyword>
<dbReference type="AlphaFoldDB" id="A0A0L8I3J4"/>